<gene>
    <name evidence="2" type="ORF">CDD80_5351</name>
</gene>
<dbReference type="InterPro" id="IPR012475">
    <property type="entry name" value="Fungal_lectin"/>
</dbReference>
<dbReference type="Proteomes" id="UP000226431">
    <property type="component" value="Unassembled WGS sequence"/>
</dbReference>
<name>A0A2C5YVH7_9HYPO</name>
<dbReference type="AlphaFoldDB" id="A0A2C5YVH7"/>
<evidence type="ECO:0000313" key="3">
    <source>
        <dbReference type="Proteomes" id="UP000226431"/>
    </source>
</evidence>
<accession>A0A2C5YVH7</accession>
<dbReference type="Pfam" id="PF07938">
    <property type="entry name" value="Fungal_lectin"/>
    <property type="match status" value="1"/>
</dbReference>
<comment type="similarity">
    <text evidence="1">Belongs to the fungal fucose-specific lectin family.</text>
</comment>
<comment type="caution">
    <text evidence="2">The sequence shown here is derived from an EMBL/GenBank/DDBJ whole genome shotgun (WGS) entry which is preliminary data.</text>
</comment>
<evidence type="ECO:0000313" key="2">
    <source>
        <dbReference type="EMBL" id="PHH71332.1"/>
    </source>
</evidence>
<keyword evidence="3" id="KW-1185">Reference proteome</keyword>
<dbReference type="EMBL" id="NJES01000524">
    <property type="protein sequence ID" value="PHH71332.1"/>
    <property type="molecule type" value="Genomic_DNA"/>
</dbReference>
<sequence>MSDDITLGAGFAVCTNDEHSIRIYLMDVHGEIREIHRNSGNWHKGSSLSHLQEGDGKVGTCVGASSIGLDFINVYFIRGSDLRVRAIAYGDGGDHWGADIMCRQNWFASATAKCIAATIIDKKQHMRRCYWQFDDHHVWEVVQREESFAGSSPSWQWGRGADFGPAMKGTGVACIAWGEVPGNMRVFFQNEKGVIIEKAWDGSSWSTREITDITDAVARTPLAVAQMDDDHIRLFYVNREWKVKEKITTIRRVSHWGNGWIDIKVAANTHIAATSRPFNTIYVQEGTNGSAISEWSWAMKGRSWTRTKESIPVS</sequence>
<dbReference type="STRING" id="2004952.A0A2C5YVH7"/>
<dbReference type="Gene3D" id="2.120.10.70">
    <property type="entry name" value="Fucose-specific lectin"/>
    <property type="match status" value="1"/>
</dbReference>
<organism evidence="2 3">
    <name type="scientific">Ophiocordyceps camponoti-rufipedis</name>
    <dbReference type="NCBI Taxonomy" id="2004952"/>
    <lineage>
        <taxon>Eukaryota</taxon>
        <taxon>Fungi</taxon>
        <taxon>Dikarya</taxon>
        <taxon>Ascomycota</taxon>
        <taxon>Pezizomycotina</taxon>
        <taxon>Sordariomycetes</taxon>
        <taxon>Hypocreomycetidae</taxon>
        <taxon>Hypocreales</taxon>
        <taxon>Ophiocordycipitaceae</taxon>
        <taxon>Ophiocordyceps</taxon>
    </lineage>
</organism>
<proteinExistence type="inferred from homology"/>
<dbReference type="OrthoDB" id="407298at2759"/>
<evidence type="ECO:0000256" key="1">
    <source>
        <dbReference type="ARBA" id="ARBA00009042"/>
    </source>
</evidence>
<reference evidence="2 3" key="1">
    <citation type="submission" date="2017-06" db="EMBL/GenBank/DDBJ databases">
        <title>Ant-infecting Ophiocordyceps genomes reveal a high diversity of potential behavioral manipulation genes and a possible major role for enterotoxins.</title>
        <authorList>
            <person name="De Bekker C."/>
            <person name="Evans H.C."/>
            <person name="Brachmann A."/>
            <person name="Hughes D.P."/>
        </authorList>
    </citation>
    <scope>NUCLEOTIDE SEQUENCE [LARGE SCALE GENOMIC DNA]</scope>
    <source>
        <strain evidence="2 3">Map16</strain>
    </source>
</reference>
<dbReference type="SUPFAM" id="SSF89372">
    <property type="entry name" value="Fucose-specific lectin"/>
    <property type="match status" value="1"/>
</dbReference>
<protein>
    <submittedName>
        <fullName evidence="2">Uncharacterized protein</fullName>
    </submittedName>
</protein>